<accession>A0A806KLF7</accession>
<organism evidence="6">
    <name type="scientific">uncultured bacterium contig00007</name>
    <dbReference type="NCBI Taxonomy" id="1181499"/>
    <lineage>
        <taxon>Bacteria</taxon>
        <taxon>environmental samples</taxon>
    </lineage>
</organism>
<keyword evidence="4" id="KW-0574">Periplasm</keyword>
<evidence type="ECO:0000256" key="2">
    <source>
        <dbReference type="ARBA" id="ARBA00022448"/>
    </source>
</evidence>
<dbReference type="Pfam" id="PF13416">
    <property type="entry name" value="SBP_bac_8"/>
    <property type="match status" value="1"/>
</dbReference>
<proteinExistence type="predicted"/>
<dbReference type="Gene3D" id="3.40.190.10">
    <property type="entry name" value="Periplasmic binding protein-like II"/>
    <property type="match status" value="2"/>
</dbReference>
<dbReference type="InterPro" id="IPR006059">
    <property type="entry name" value="SBP"/>
</dbReference>
<dbReference type="EMBL" id="JQ844276">
    <property type="protein sequence ID" value="AGS54090.1"/>
    <property type="molecule type" value="Genomic_DNA"/>
</dbReference>
<dbReference type="GO" id="GO:0015846">
    <property type="term" value="P:polyamine transport"/>
    <property type="evidence" value="ECO:0007669"/>
    <property type="project" value="InterPro"/>
</dbReference>
<dbReference type="PIRSF" id="PIRSF019574">
    <property type="entry name" value="Periplasmic_polyamine_BP"/>
    <property type="match status" value="1"/>
</dbReference>
<evidence type="ECO:0000256" key="1">
    <source>
        <dbReference type="ARBA" id="ARBA00004418"/>
    </source>
</evidence>
<reference evidence="6" key="1">
    <citation type="submission" date="2012-03" db="EMBL/GenBank/DDBJ databases">
        <title>Functional metagenomics reveals considerable lignocellulase gene clusters in the gut microbiome of a wood-feeding higher termite.</title>
        <authorList>
            <person name="Liu N."/>
        </authorList>
    </citation>
    <scope>NUCLEOTIDE SEQUENCE</scope>
</reference>
<protein>
    <submittedName>
        <fullName evidence="6">ABC transporter, periplasmic spermidine putrescine-binding protein PotD (TC 3.A.1.11.1)</fullName>
    </submittedName>
</protein>
<sequence>MEKMMEAKELPTMDAIPQERKARQTGLRVVLAVLVLAALSVVFGGCARKEKLYIYNWTYYTPDSVIEKFEKEYNVRVVYDEFASNEDMFAKLKAGGSGYDIVFPSADYVSIMISQNMLEKIDKSKIPNLVNIDPSVLAQTDYDPNMEYSVPYYFGAAGIVVNKSKVPNFEESWSIFAREDLKGRMTMLDDMREVMGDALAYLGYSVNTVDPAIINQARDLVNNSWKPNLVKFDAEAFGKGYANGDFWVVQGYPEVVFEEILDNQQLWDDTYFFIPKEGGPAYIDSMCILKGAKNVDLAHKFIDFIHRPEIYAEFCDIFGFPATANVPARKFKTGDAWYSEDELANVELKKDIGNALELYNNAWFNSIRVGE</sequence>
<evidence type="ECO:0000256" key="3">
    <source>
        <dbReference type="ARBA" id="ARBA00022729"/>
    </source>
</evidence>
<dbReference type="GO" id="GO:0019808">
    <property type="term" value="F:polyamine binding"/>
    <property type="evidence" value="ECO:0007669"/>
    <property type="project" value="InterPro"/>
</dbReference>
<keyword evidence="2" id="KW-0813">Transport</keyword>
<dbReference type="GO" id="GO:0042597">
    <property type="term" value="C:periplasmic space"/>
    <property type="evidence" value="ECO:0007669"/>
    <property type="project" value="UniProtKB-SubCell"/>
</dbReference>
<evidence type="ECO:0000256" key="5">
    <source>
        <dbReference type="PIRSR" id="PIRSR019574-1"/>
    </source>
</evidence>
<keyword evidence="3" id="KW-0732">Signal</keyword>
<dbReference type="SUPFAM" id="SSF53850">
    <property type="entry name" value="Periplasmic binding protein-like II"/>
    <property type="match status" value="1"/>
</dbReference>
<comment type="subcellular location">
    <subcellularLocation>
        <location evidence="1">Periplasm</location>
    </subcellularLocation>
</comment>
<dbReference type="PRINTS" id="PR00909">
    <property type="entry name" value="SPERMDNBNDNG"/>
</dbReference>
<dbReference type="PANTHER" id="PTHR30222:SF17">
    <property type="entry name" value="SPERMIDINE_PUTRESCINE-BINDING PERIPLASMIC PROTEIN"/>
    <property type="match status" value="1"/>
</dbReference>
<evidence type="ECO:0000256" key="4">
    <source>
        <dbReference type="ARBA" id="ARBA00022764"/>
    </source>
</evidence>
<dbReference type="AlphaFoldDB" id="A0A806KLF7"/>
<name>A0A806KLF7_9BACT</name>
<dbReference type="PANTHER" id="PTHR30222">
    <property type="entry name" value="SPERMIDINE/PUTRESCINE-BINDING PERIPLASMIC PROTEIN"/>
    <property type="match status" value="1"/>
</dbReference>
<dbReference type="InterPro" id="IPR001188">
    <property type="entry name" value="Sperm_putr-bd"/>
</dbReference>
<evidence type="ECO:0000313" key="6">
    <source>
        <dbReference type="EMBL" id="AGS54090.1"/>
    </source>
</evidence>
<feature type="binding site" evidence="5">
    <location>
        <begin position="190"/>
        <end position="193"/>
    </location>
    <ligand>
        <name>spermidine</name>
        <dbReference type="ChEBI" id="CHEBI:57834"/>
    </ligand>
</feature>